<sequence>MKVLLPDSVELDVTLPEGVTGVVYATGEPIPAEHTDAEVLVVWGNPPAQLADAARRLERLRWVQTLAAGPDAVLRAGFGPGIPVTAGLGLHDRTVAEHTLALVLAAARRLNLLVRAQVGRRWAGELGGLQPVRETGSFRTLRDAHVVIWGFGGIAGTLAPLLAALGARVTGVARTAGERGGFPVVAAPELPALLPTADVLISILPATAETERILDTSVLAKLPPHAWVVNVGRGSTLDEAALLDALRSGRLAGAALDVFETEPLPVTSGLWDEPNVIISPHAAGGRPLGAAALIEENVAAFLAGRPLRNQVA</sequence>
<dbReference type="SUPFAM" id="SSF51735">
    <property type="entry name" value="NAD(P)-binding Rossmann-fold domains"/>
    <property type="match status" value="1"/>
</dbReference>
<dbReference type="Gene3D" id="3.40.50.720">
    <property type="entry name" value="NAD(P)-binding Rossmann-like Domain"/>
    <property type="match status" value="2"/>
</dbReference>
<dbReference type="SUPFAM" id="SSF52283">
    <property type="entry name" value="Formate/glycerate dehydrogenase catalytic domain-like"/>
    <property type="match status" value="1"/>
</dbReference>
<dbReference type="GO" id="GO:0016491">
    <property type="term" value="F:oxidoreductase activity"/>
    <property type="evidence" value="ECO:0007669"/>
    <property type="project" value="UniProtKB-KW"/>
</dbReference>
<dbReference type="PANTHER" id="PTHR43333">
    <property type="entry name" value="2-HACID_DH_C DOMAIN-CONTAINING PROTEIN"/>
    <property type="match status" value="1"/>
</dbReference>
<dbReference type="PANTHER" id="PTHR43333:SF1">
    <property type="entry name" value="D-ISOMER SPECIFIC 2-HYDROXYACID DEHYDROGENASE NAD-BINDING DOMAIN-CONTAINING PROTEIN"/>
    <property type="match status" value="1"/>
</dbReference>
<dbReference type="GO" id="GO:0051287">
    <property type="term" value="F:NAD binding"/>
    <property type="evidence" value="ECO:0007669"/>
    <property type="project" value="InterPro"/>
</dbReference>
<proteinExistence type="predicted"/>
<accession>A0A238ZNQ4</accession>
<dbReference type="InterPro" id="IPR036291">
    <property type="entry name" value="NAD(P)-bd_dom_sf"/>
</dbReference>
<dbReference type="EMBL" id="FZNR01000006">
    <property type="protein sequence ID" value="SNR85076.1"/>
    <property type="molecule type" value="Genomic_DNA"/>
</dbReference>
<feature type="domain" description="D-isomer specific 2-hydroxyacid dehydrogenase NAD-binding" evidence="3">
    <location>
        <begin position="100"/>
        <end position="283"/>
    </location>
</feature>
<evidence type="ECO:0000313" key="5">
    <source>
        <dbReference type="Proteomes" id="UP000198415"/>
    </source>
</evidence>
<reference evidence="4 5" key="1">
    <citation type="submission" date="2017-06" db="EMBL/GenBank/DDBJ databases">
        <authorList>
            <person name="Kim H.J."/>
            <person name="Triplett B.A."/>
        </authorList>
    </citation>
    <scope>NUCLEOTIDE SEQUENCE [LARGE SCALE GENOMIC DNA]</scope>
    <source>
        <strain evidence="4 5">DSM 43151</strain>
    </source>
</reference>
<dbReference type="InterPro" id="IPR006140">
    <property type="entry name" value="D-isomer_DH_NAD-bd"/>
</dbReference>
<gene>
    <name evidence="4" type="ORF">SAMN06264365_106192</name>
</gene>
<organism evidence="4 5">
    <name type="scientific">Actinoplanes regularis</name>
    <dbReference type="NCBI Taxonomy" id="52697"/>
    <lineage>
        <taxon>Bacteria</taxon>
        <taxon>Bacillati</taxon>
        <taxon>Actinomycetota</taxon>
        <taxon>Actinomycetes</taxon>
        <taxon>Micromonosporales</taxon>
        <taxon>Micromonosporaceae</taxon>
        <taxon>Actinoplanes</taxon>
    </lineage>
</organism>
<keyword evidence="5" id="KW-1185">Reference proteome</keyword>
<evidence type="ECO:0000256" key="2">
    <source>
        <dbReference type="ARBA" id="ARBA00023027"/>
    </source>
</evidence>
<name>A0A238ZNQ4_9ACTN</name>
<dbReference type="RefSeq" id="WP_089294396.1">
    <property type="nucleotide sequence ID" value="NZ_BOMU01000052.1"/>
</dbReference>
<keyword evidence="1" id="KW-0560">Oxidoreductase</keyword>
<evidence type="ECO:0000259" key="3">
    <source>
        <dbReference type="Pfam" id="PF02826"/>
    </source>
</evidence>
<evidence type="ECO:0000256" key="1">
    <source>
        <dbReference type="ARBA" id="ARBA00023002"/>
    </source>
</evidence>
<keyword evidence="2" id="KW-0520">NAD</keyword>
<dbReference type="OrthoDB" id="4324715at2"/>
<protein>
    <submittedName>
        <fullName evidence="4">Phosphoglycerate dehydrogenase</fullName>
    </submittedName>
</protein>
<dbReference type="AlphaFoldDB" id="A0A238ZNQ4"/>
<evidence type="ECO:0000313" key="4">
    <source>
        <dbReference type="EMBL" id="SNR85076.1"/>
    </source>
</evidence>
<dbReference type="Pfam" id="PF02826">
    <property type="entry name" value="2-Hacid_dh_C"/>
    <property type="match status" value="1"/>
</dbReference>
<dbReference type="Proteomes" id="UP000198415">
    <property type="component" value="Unassembled WGS sequence"/>
</dbReference>